<keyword evidence="1" id="KW-0472">Membrane</keyword>
<feature type="transmembrane region" description="Helical" evidence="1">
    <location>
        <begin position="249"/>
        <end position="270"/>
    </location>
</feature>
<dbReference type="RefSeq" id="WP_114545738.1">
    <property type="nucleotide sequence ID" value="NZ_PPTT01000007.1"/>
</dbReference>
<evidence type="ECO:0000256" key="1">
    <source>
        <dbReference type="SAM" id="Phobius"/>
    </source>
</evidence>
<evidence type="ECO:0000313" key="4">
    <source>
        <dbReference type="Proteomes" id="UP000253817"/>
    </source>
</evidence>
<sequence length="280" mass="31720">MNRLRFIWFDVKNGILREWRRYLVAFIIFGLLSISLTISVQPIAPLYEMSSSLTFGDYLVNMMCGMKEYMFDPSNPFSFPAAWMLAFLFMAYITLNYPYHDLMGMGKHLIIVSGSRTLWWLSKCVWVALSVLSFFIVGFASSALWTLISGGDFSFDVSEIVPIVLQFDTTILLPRPWDMTGLLLVVPFMTVALCCVQLLLSLLIRPMFSYIVTIGVLFLSAYFQSPWLIGNYMMAARSICFVDGGLSWQIGAAISCILIAAVVVMGGVLFKRLDILDWEQ</sequence>
<feature type="transmembrane region" description="Helical" evidence="1">
    <location>
        <begin position="120"/>
        <end position="148"/>
    </location>
</feature>
<evidence type="ECO:0000313" key="5">
    <source>
        <dbReference type="Proteomes" id="UP000270112"/>
    </source>
</evidence>
<dbReference type="EMBL" id="PPTT01000007">
    <property type="protein sequence ID" value="RDB69873.1"/>
    <property type="molecule type" value="Genomic_DNA"/>
</dbReference>
<protein>
    <submittedName>
        <fullName evidence="3">Uncharacterized protein</fullName>
    </submittedName>
</protein>
<comment type="caution">
    <text evidence="3">The sequence shown here is derived from an EMBL/GenBank/DDBJ whole genome shotgun (WGS) entry which is preliminary data.</text>
</comment>
<keyword evidence="1" id="KW-0812">Transmembrane</keyword>
<accession>A0A3N0J0S8</accession>
<dbReference type="AlphaFoldDB" id="A0A3N0J0S8"/>
<keyword evidence="1" id="KW-1133">Transmembrane helix</keyword>
<proteinExistence type="predicted"/>
<feature type="transmembrane region" description="Helical" evidence="1">
    <location>
        <begin position="182"/>
        <end position="203"/>
    </location>
</feature>
<feature type="transmembrane region" description="Helical" evidence="1">
    <location>
        <begin position="21"/>
        <end position="44"/>
    </location>
</feature>
<organism evidence="3 5">
    <name type="scientific">Eggerthella sinensis</name>
    <dbReference type="NCBI Taxonomy" id="242230"/>
    <lineage>
        <taxon>Bacteria</taxon>
        <taxon>Bacillati</taxon>
        <taxon>Actinomycetota</taxon>
        <taxon>Coriobacteriia</taxon>
        <taxon>Eggerthellales</taxon>
        <taxon>Eggerthellaceae</taxon>
        <taxon>Eggerthella</taxon>
    </lineage>
</organism>
<keyword evidence="4" id="KW-1185">Reference proteome</keyword>
<reference evidence="3" key="3">
    <citation type="journal article" date="2019" name="Microbiol. Resour. Announc.">
        <title>Draft Genome Sequences of Type Strains of Gordonibacter faecihominis, Paraeggerthella hongkongensis, Parvibacter caecicola,Slackia equolifaciens, Slackia faecicanis, and Slackia isoflavoniconvertens.</title>
        <authorList>
            <person name="Danylec N."/>
            <person name="Stoll D.A."/>
            <person name="Dotsch A."/>
            <person name="Huch M."/>
        </authorList>
    </citation>
    <scope>NUCLEOTIDE SEQUENCE</scope>
    <source>
        <strain evidence="3">DSM 16107</strain>
    </source>
</reference>
<name>A0A3N0J0S8_9ACTN</name>
<reference evidence="2 4" key="1">
    <citation type="journal article" date="2018" name="Elife">
        <title>Discovery and characterization of a prevalent human gut bacterial enzyme sufficient for the inactivation of a family of plant toxins.</title>
        <authorList>
            <person name="Koppel N."/>
            <person name="Bisanz J.E."/>
            <person name="Pandelia M.E."/>
            <person name="Turnbaugh P.J."/>
            <person name="Balskus E.P."/>
        </authorList>
    </citation>
    <scope>NUCLEOTIDE SEQUENCE [LARGE SCALE GENOMIC DNA]</scope>
    <source>
        <strain evidence="2 4">DSM 16107</strain>
    </source>
</reference>
<feature type="transmembrane region" description="Helical" evidence="1">
    <location>
        <begin position="77"/>
        <end position="99"/>
    </location>
</feature>
<feature type="transmembrane region" description="Helical" evidence="1">
    <location>
        <begin position="210"/>
        <end position="229"/>
    </location>
</feature>
<evidence type="ECO:0000313" key="2">
    <source>
        <dbReference type="EMBL" id="RDB69873.1"/>
    </source>
</evidence>
<gene>
    <name evidence="2" type="ORF">C1876_05635</name>
    <name evidence="3" type="ORF">DMP09_03235</name>
</gene>
<dbReference type="EMBL" id="QICC01000007">
    <property type="protein sequence ID" value="RNM42765.1"/>
    <property type="molecule type" value="Genomic_DNA"/>
</dbReference>
<dbReference type="Proteomes" id="UP000270112">
    <property type="component" value="Unassembled WGS sequence"/>
</dbReference>
<evidence type="ECO:0000313" key="3">
    <source>
        <dbReference type="EMBL" id="RNM42765.1"/>
    </source>
</evidence>
<reference evidence="5" key="2">
    <citation type="submission" date="2018-05" db="EMBL/GenBank/DDBJ databases">
        <title>Genome Sequencing of selected type strains of the family Eggerthellaceae.</title>
        <authorList>
            <person name="Danylec N."/>
            <person name="Stoll D.A."/>
            <person name="Doetsch A."/>
            <person name="Huch M."/>
        </authorList>
    </citation>
    <scope>NUCLEOTIDE SEQUENCE [LARGE SCALE GENOMIC DNA]</scope>
    <source>
        <strain evidence="5">DSM 16107</strain>
    </source>
</reference>
<dbReference type="Proteomes" id="UP000253817">
    <property type="component" value="Unassembled WGS sequence"/>
</dbReference>
<dbReference type="OrthoDB" id="3194859at2"/>